<protein>
    <submittedName>
        <fullName evidence="6">Autotransporter secretion outer membrane protein TamA</fullName>
    </submittedName>
</protein>
<dbReference type="InterPro" id="IPR000184">
    <property type="entry name" value="Bac_surfAg_D15"/>
</dbReference>
<dbReference type="EMBL" id="RBII01000002">
    <property type="protein sequence ID" value="RKQ69657.1"/>
    <property type="molecule type" value="Genomic_DNA"/>
</dbReference>
<dbReference type="PANTHER" id="PTHR12815">
    <property type="entry name" value="SORTING AND ASSEMBLY MACHINERY SAMM50 PROTEIN FAMILY MEMBER"/>
    <property type="match status" value="1"/>
</dbReference>
<evidence type="ECO:0000256" key="1">
    <source>
        <dbReference type="ARBA" id="ARBA00004370"/>
    </source>
</evidence>
<dbReference type="GO" id="GO:0019867">
    <property type="term" value="C:outer membrane"/>
    <property type="evidence" value="ECO:0007669"/>
    <property type="project" value="InterPro"/>
</dbReference>
<comment type="subcellular location">
    <subcellularLocation>
        <location evidence="1">Membrane</location>
    </subcellularLocation>
</comment>
<dbReference type="Gene3D" id="2.40.160.50">
    <property type="entry name" value="membrane protein fhac: a member of the omp85/tpsb transporter family"/>
    <property type="match status" value="1"/>
</dbReference>
<gene>
    <name evidence="6" type="ORF">DES40_2461</name>
</gene>
<keyword evidence="7" id="KW-1185">Reference proteome</keyword>
<dbReference type="InterPro" id="IPR039910">
    <property type="entry name" value="D15-like"/>
</dbReference>
<accession>A0A420WF97</accession>
<keyword evidence="2" id="KW-1134">Transmembrane beta strand</keyword>
<proteinExistence type="predicted"/>
<keyword evidence="3" id="KW-0472">Membrane</keyword>
<organism evidence="6 7">
    <name type="scientific">Litorimonas taeanensis</name>
    <dbReference type="NCBI Taxonomy" id="568099"/>
    <lineage>
        <taxon>Bacteria</taxon>
        <taxon>Pseudomonadati</taxon>
        <taxon>Pseudomonadota</taxon>
        <taxon>Alphaproteobacteria</taxon>
        <taxon>Maricaulales</taxon>
        <taxon>Robiginitomaculaceae</taxon>
    </lineage>
</organism>
<name>A0A420WF97_9PROT</name>
<feature type="chain" id="PRO_5019411780" evidence="4">
    <location>
        <begin position="27"/>
        <end position="596"/>
    </location>
</feature>
<dbReference type="AlphaFoldDB" id="A0A420WF97"/>
<evidence type="ECO:0000256" key="2">
    <source>
        <dbReference type="ARBA" id="ARBA00022452"/>
    </source>
</evidence>
<reference evidence="6 7" key="1">
    <citation type="submission" date="2018-10" db="EMBL/GenBank/DDBJ databases">
        <title>Genomic Encyclopedia of Type Strains, Phase IV (KMG-IV): sequencing the most valuable type-strain genomes for metagenomic binning, comparative biology and taxonomic classification.</title>
        <authorList>
            <person name="Goeker M."/>
        </authorList>
    </citation>
    <scope>NUCLEOTIDE SEQUENCE [LARGE SCALE GENOMIC DNA]</scope>
    <source>
        <strain evidence="6 7">DSM 22008</strain>
    </source>
</reference>
<dbReference type="Proteomes" id="UP000282211">
    <property type="component" value="Unassembled WGS sequence"/>
</dbReference>
<keyword evidence="4" id="KW-0732">Signal</keyword>
<feature type="domain" description="Bacterial surface antigen (D15)" evidence="5">
    <location>
        <begin position="307"/>
        <end position="596"/>
    </location>
</feature>
<sequence>MTSPTRYVLMLTIGMGASLWAVQAQAATPLVKIEGELPSELRTLLAGVIGEAGAPPRSLAQARRRVEKAAEQGRIVMRSQGYYGAEIKARIEEFTSDGDTSVRKAPQPILVIKPGPQFTFGSVKILYDDNQPDVVDAVNKTALLAEGAPALSAEIVAAEIRAVNYLKAHGYPETKTQPRKAIVDHDSQTMALTFNFSIGDKTRFGGIETSGSAYLIKSWPEMISPFETGEVFSDTKLNKLSSRVIATGAFDSATATLNTDKTPNADGTVTRNILLNVEQGDINTVTGEIGYSTTDGSGVELSYERRNFIGYAQTLTLNAGVKTNQIRFGVDYNIPYMFRVDRALDLSSEIAKEDTDAFTGERVSGNALITQKFSERFKLGLGVGLEASRYEEDGTDVTAYLLDGLGTASYDSRNSLLDPVKGVLVEANVTPTYNFGNRDGLFTTAQISASHYKKISDSLVIAGRVKTGTIFGADLDTIPLNRRFYGGGGGSVRGFGYQTISPIDENDDVIGGRSISEASAEIRYHGDSPFGAVAFIDAGSVVPNDLPNLEDVRYGAGLGIRYYTSFAPLRADIAIPLNKRDGDNDFQIYLSIGQAF</sequence>
<dbReference type="PANTHER" id="PTHR12815:SF42">
    <property type="entry name" value="BACTERIAL SURFACE ANTIGEN (D15) DOMAIN-CONTAINING PROTEIN"/>
    <property type="match status" value="1"/>
</dbReference>
<evidence type="ECO:0000313" key="7">
    <source>
        <dbReference type="Proteomes" id="UP000282211"/>
    </source>
</evidence>
<evidence type="ECO:0000256" key="3">
    <source>
        <dbReference type="ARBA" id="ARBA00023136"/>
    </source>
</evidence>
<evidence type="ECO:0000313" key="6">
    <source>
        <dbReference type="EMBL" id="RKQ69657.1"/>
    </source>
</evidence>
<feature type="signal peptide" evidence="4">
    <location>
        <begin position="1"/>
        <end position="26"/>
    </location>
</feature>
<evidence type="ECO:0000259" key="5">
    <source>
        <dbReference type="Pfam" id="PF01103"/>
    </source>
</evidence>
<dbReference type="Pfam" id="PF01103">
    <property type="entry name" value="Omp85"/>
    <property type="match status" value="1"/>
</dbReference>
<dbReference type="InParanoid" id="A0A420WF97"/>
<comment type="caution">
    <text evidence="6">The sequence shown here is derived from an EMBL/GenBank/DDBJ whole genome shotgun (WGS) entry which is preliminary data.</text>
</comment>
<evidence type="ECO:0000256" key="4">
    <source>
        <dbReference type="SAM" id="SignalP"/>
    </source>
</evidence>
<keyword evidence="2" id="KW-0812">Transmembrane</keyword>
<dbReference type="FunCoup" id="A0A420WF97">
    <property type="interactions" value="72"/>
</dbReference>